<accession>A0ABR7M951</accession>
<dbReference type="Proteomes" id="UP000765802">
    <property type="component" value="Unassembled WGS sequence"/>
</dbReference>
<dbReference type="Pfam" id="PF00849">
    <property type="entry name" value="PseudoU_synth_2"/>
    <property type="match status" value="1"/>
</dbReference>
<dbReference type="EC" id="5.4.99.-" evidence="3"/>
<dbReference type="PANTHER" id="PTHR47683:SF2">
    <property type="entry name" value="RNA-BINDING S4 DOMAIN-CONTAINING PROTEIN"/>
    <property type="match status" value="1"/>
</dbReference>
<comment type="caution">
    <text evidence="5">The sequence shown here is derived from an EMBL/GenBank/DDBJ whole genome shotgun (WGS) entry which is preliminary data.</text>
</comment>
<protein>
    <recommendedName>
        <fullName evidence="3">Pseudouridine synthase</fullName>
        <ecNumber evidence="3">5.4.99.-</ecNumber>
    </recommendedName>
</protein>
<keyword evidence="2 3" id="KW-0413">Isomerase</keyword>
<evidence type="ECO:0000313" key="6">
    <source>
        <dbReference type="Proteomes" id="UP000765802"/>
    </source>
</evidence>
<evidence type="ECO:0000256" key="1">
    <source>
        <dbReference type="ARBA" id="ARBA00008348"/>
    </source>
</evidence>
<evidence type="ECO:0000256" key="2">
    <source>
        <dbReference type="ARBA" id="ARBA00023235"/>
    </source>
</evidence>
<evidence type="ECO:0000256" key="3">
    <source>
        <dbReference type="RuleBase" id="RU003887"/>
    </source>
</evidence>
<comment type="similarity">
    <text evidence="1 3">Belongs to the pseudouridine synthase RsuA family.</text>
</comment>
<proteinExistence type="inferred from homology"/>
<sequence>MSMFYYYALYKPYEVLTQFSPEQNKKTLKDCIDVPVDVYPVGRLDYDSEGLLLLTNDTSLNAALLHPKHSHERTYLVQVEGQITATAIQMLEKGITINVNGKSYRTMPAKARLLQAAPELPERNPPIRFRKNIPTSWISLTLSEGKNRQVRKMTAAAGFPTLRLVRYSIGKLNVAGWESGELRKYSRKEFLDLIF</sequence>
<evidence type="ECO:0000259" key="4">
    <source>
        <dbReference type="Pfam" id="PF00849"/>
    </source>
</evidence>
<dbReference type="EMBL" id="MBUA01000012">
    <property type="protein sequence ID" value="MBC6491138.1"/>
    <property type="molecule type" value="Genomic_DNA"/>
</dbReference>
<dbReference type="PROSITE" id="PS01149">
    <property type="entry name" value="PSI_RSU"/>
    <property type="match status" value="1"/>
</dbReference>
<feature type="domain" description="Pseudouridine synthase RsuA/RluA-like" evidence="4">
    <location>
        <begin position="5"/>
        <end position="156"/>
    </location>
</feature>
<dbReference type="PANTHER" id="PTHR47683">
    <property type="entry name" value="PSEUDOURIDINE SYNTHASE FAMILY PROTEIN-RELATED"/>
    <property type="match status" value="1"/>
</dbReference>
<dbReference type="Gene3D" id="3.30.70.1560">
    <property type="entry name" value="Alpha-L RNA-binding motif"/>
    <property type="match status" value="1"/>
</dbReference>
<dbReference type="InterPro" id="IPR042092">
    <property type="entry name" value="PsdUridine_s_RsuA/RluB/E/F_cat"/>
</dbReference>
<dbReference type="SUPFAM" id="SSF55120">
    <property type="entry name" value="Pseudouridine synthase"/>
    <property type="match status" value="1"/>
</dbReference>
<keyword evidence="6" id="KW-1185">Reference proteome</keyword>
<dbReference type="InterPro" id="IPR000748">
    <property type="entry name" value="PsdUridine_synth_RsuA/RluB/E/F"/>
</dbReference>
<dbReference type="InterPro" id="IPR020094">
    <property type="entry name" value="TruA/RsuA/RluB/E/F_N"/>
</dbReference>
<dbReference type="NCBIfam" id="TIGR00093">
    <property type="entry name" value="pseudouridine synthase"/>
    <property type="match status" value="1"/>
</dbReference>
<name>A0ABR7M951_9BACT</name>
<organism evidence="5 6">
    <name type="scientific">Flavihumibacter stibioxidans</name>
    <dbReference type="NCBI Taxonomy" id="1834163"/>
    <lineage>
        <taxon>Bacteria</taxon>
        <taxon>Pseudomonadati</taxon>
        <taxon>Bacteroidota</taxon>
        <taxon>Chitinophagia</taxon>
        <taxon>Chitinophagales</taxon>
        <taxon>Chitinophagaceae</taxon>
        <taxon>Flavihumibacter</taxon>
    </lineage>
</organism>
<dbReference type="InterPro" id="IPR050343">
    <property type="entry name" value="RsuA_PseudoU_synthase"/>
</dbReference>
<gene>
    <name evidence="5" type="ORF">BC349_08855</name>
</gene>
<dbReference type="InterPro" id="IPR006145">
    <property type="entry name" value="PsdUridine_synth_RsuA/RluA"/>
</dbReference>
<dbReference type="InterPro" id="IPR018496">
    <property type="entry name" value="PsdUridine_synth_RsuA/RluB_CS"/>
</dbReference>
<dbReference type="Gene3D" id="3.30.70.580">
    <property type="entry name" value="Pseudouridine synthase I, catalytic domain, N-terminal subdomain"/>
    <property type="match status" value="1"/>
</dbReference>
<reference evidence="5 6" key="1">
    <citation type="submission" date="2016-07" db="EMBL/GenBank/DDBJ databases">
        <title>Genome analysis of Flavihumibacter stibioxidans YS-17.</title>
        <authorList>
            <person name="Shi K."/>
            <person name="Han Y."/>
            <person name="Wang G."/>
        </authorList>
    </citation>
    <scope>NUCLEOTIDE SEQUENCE [LARGE SCALE GENOMIC DNA]</scope>
    <source>
        <strain evidence="5 6">YS-17</strain>
    </source>
</reference>
<evidence type="ECO:0000313" key="5">
    <source>
        <dbReference type="EMBL" id="MBC6491138.1"/>
    </source>
</evidence>
<dbReference type="InterPro" id="IPR020103">
    <property type="entry name" value="PsdUridine_synth_cat_dom_sf"/>
</dbReference>